<dbReference type="EMBL" id="CXWD01000002">
    <property type="protein sequence ID" value="CTQ65169.1"/>
    <property type="molecule type" value="Genomic_DNA"/>
</dbReference>
<dbReference type="GO" id="GO:0006508">
    <property type="term" value="P:proteolysis"/>
    <property type="evidence" value="ECO:0007669"/>
    <property type="project" value="UniProtKB-KW"/>
</dbReference>
<evidence type="ECO:0000256" key="3">
    <source>
        <dbReference type="ARBA" id="ARBA00022670"/>
    </source>
</evidence>
<accession>A0A0M6ZQW4</accession>
<dbReference type="InterPro" id="IPR048816">
    <property type="entry name" value="Peptidase_M17_N_1"/>
</dbReference>
<sequence>MRETLIRQSDAQSSVPIVAVDAESLETVLIGLGETAKVWCRANGYSAKPSSFQLVPGLSGDLQAVLFGVDSGGDADPFSLGSLANALPRGDYHLADGFSGTAEASLAFALSSYKFDRYSSSSNQKAVRLCVPSDVDLDRLSAILDGVQLARDLINTPANDLGPEELASAVETLFMENGGSGQITVGDGLLKQGFPMVHAVGRASSRAPRIADYSWGAEDAPKVTLVGKGVIFDTGGLNLKPGNSMGLMKKDMGGAANVLGLASMIMAAKLPVRLRVIVPCVENAVSGNAFRPGDVLNSRKGLTVEIGNTDAEGRLILADALALADEESPEVLIDMATLTGAARVALGPDLPPFYTNDEALADDISVMSEAATDPLWRLPLWKPYMKYLDSKVADINHINTSGTGYAGSITAALFLSRFVEKAESWVHFDIFGWTPAEKPGKPMGGEAQGIRALFDLLSERYTKTK</sequence>
<protein>
    <submittedName>
        <fullName evidence="7">Putative cytosol aminopeptidase</fullName>
        <ecNumber evidence="7">3.4.11.1</ecNumber>
    </submittedName>
</protein>
<dbReference type="PRINTS" id="PR00481">
    <property type="entry name" value="LAMNOPPTDASE"/>
</dbReference>
<dbReference type="PANTHER" id="PTHR11963:SF20">
    <property type="entry name" value="PEPTIDASE B"/>
    <property type="match status" value="1"/>
</dbReference>
<dbReference type="InterPro" id="IPR000819">
    <property type="entry name" value="Peptidase_M17_C"/>
</dbReference>
<dbReference type="GO" id="GO:0005737">
    <property type="term" value="C:cytoplasm"/>
    <property type="evidence" value="ECO:0007669"/>
    <property type="project" value="InterPro"/>
</dbReference>
<dbReference type="Pfam" id="PF00883">
    <property type="entry name" value="Peptidase_M17"/>
    <property type="match status" value="1"/>
</dbReference>
<organism evidence="7 8">
    <name type="scientific">Roseibium alexandrii</name>
    <dbReference type="NCBI Taxonomy" id="388408"/>
    <lineage>
        <taxon>Bacteria</taxon>
        <taxon>Pseudomonadati</taxon>
        <taxon>Pseudomonadota</taxon>
        <taxon>Alphaproteobacteria</taxon>
        <taxon>Hyphomicrobiales</taxon>
        <taxon>Stappiaceae</taxon>
        <taxon>Roseibium</taxon>
    </lineage>
</organism>
<keyword evidence="5" id="KW-0464">Manganese</keyword>
<keyword evidence="3" id="KW-0645">Protease</keyword>
<dbReference type="Proteomes" id="UP000053235">
    <property type="component" value="Unassembled WGS sequence"/>
</dbReference>
<dbReference type="GO" id="GO:0030145">
    <property type="term" value="F:manganese ion binding"/>
    <property type="evidence" value="ECO:0007669"/>
    <property type="project" value="InterPro"/>
</dbReference>
<dbReference type="Gene3D" id="3.40.630.10">
    <property type="entry name" value="Zn peptidases"/>
    <property type="match status" value="1"/>
</dbReference>
<dbReference type="AlphaFoldDB" id="A0A0M6ZQW4"/>
<dbReference type="EC" id="3.4.11.1" evidence="7"/>
<dbReference type="InterPro" id="IPR043472">
    <property type="entry name" value="Macro_dom-like"/>
</dbReference>
<dbReference type="OrthoDB" id="9809354at2"/>
<keyword evidence="8" id="KW-1185">Reference proteome</keyword>
<dbReference type="SUPFAM" id="SSF53187">
    <property type="entry name" value="Zn-dependent exopeptidases"/>
    <property type="match status" value="1"/>
</dbReference>
<dbReference type="Pfam" id="PF21337">
    <property type="entry name" value="Peptidase_M17_N_1"/>
    <property type="match status" value="1"/>
</dbReference>
<evidence type="ECO:0000256" key="4">
    <source>
        <dbReference type="ARBA" id="ARBA00022801"/>
    </source>
</evidence>
<dbReference type="InterPro" id="IPR011356">
    <property type="entry name" value="Leucine_aapep/pepB"/>
</dbReference>
<proteinExistence type="inferred from homology"/>
<evidence type="ECO:0000313" key="7">
    <source>
        <dbReference type="EMBL" id="CTQ65169.1"/>
    </source>
</evidence>
<evidence type="ECO:0000313" key="8">
    <source>
        <dbReference type="Proteomes" id="UP000053235"/>
    </source>
</evidence>
<feature type="domain" description="Cytosol aminopeptidase" evidence="6">
    <location>
        <begin position="308"/>
        <end position="315"/>
    </location>
</feature>
<comment type="similarity">
    <text evidence="1">Belongs to the peptidase M17 family.</text>
</comment>
<name>A0A0M6ZQW4_9HYPH</name>
<dbReference type="PROSITE" id="PS00631">
    <property type="entry name" value="CYTOSOL_AP"/>
    <property type="match status" value="1"/>
</dbReference>
<dbReference type="CDD" id="cd00433">
    <property type="entry name" value="Peptidase_M17"/>
    <property type="match status" value="1"/>
</dbReference>
<dbReference type="RefSeq" id="WP_055670476.1">
    <property type="nucleotide sequence ID" value="NZ_CXWD01000002.1"/>
</dbReference>
<dbReference type="STRING" id="388408.LAX5112_00534"/>
<keyword evidence="4 7" id="KW-0378">Hydrolase</keyword>
<dbReference type="PANTHER" id="PTHR11963">
    <property type="entry name" value="LEUCINE AMINOPEPTIDASE-RELATED"/>
    <property type="match status" value="1"/>
</dbReference>
<gene>
    <name evidence="7" type="primary">pepA_1</name>
    <name evidence="7" type="ORF">LAX5112_00534</name>
</gene>
<dbReference type="GO" id="GO:0070006">
    <property type="term" value="F:metalloaminopeptidase activity"/>
    <property type="evidence" value="ECO:0007669"/>
    <property type="project" value="InterPro"/>
</dbReference>
<keyword evidence="2 7" id="KW-0031">Aminopeptidase</keyword>
<evidence type="ECO:0000259" key="6">
    <source>
        <dbReference type="PROSITE" id="PS00631"/>
    </source>
</evidence>
<evidence type="ECO:0000256" key="1">
    <source>
        <dbReference type="ARBA" id="ARBA00009528"/>
    </source>
</evidence>
<evidence type="ECO:0000256" key="5">
    <source>
        <dbReference type="ARBA" id="ARBA00023211"/>
    </source>
</evidence>
<reference evidence="8" key="1">
    <citation type="submission" date="2015-07" db="EMBL/GenBank/DDBJ databases">
        <authorList>
            <person name="Rodrigo-Torres Lidia"/>
            <person name="Arahal R.David."/>
        </authorList>
    </citation>
    <scope>NUCLEOTIDE SEQUENCE [LARGE SCALE GENOMIC DNA]</scope>
    <source>
        <strain evidence="8">CECT 5112</strain>
    </source>
</reference>
<evidence type="ECO:0000256" key="2">
    <source>
        <dbReference type="ARBA" id="ARBA00022438"/>
    </source>
</evidence>
<dbReference type="Gene3D" id="3.40.220.10">
    <property type="entry name" value="Leucine Aminopeptidase, subunit E, domain 1"/>
    <property type="match status" value="1"/>
</dbReference>